<dbReference type="EMBL" id="CP136051">
    <property type="protein sequence ID" value="WOK09205.1"/>
    <property type="molecule type" value="Genomic_DNA"/>
</dbReference>
<dbReference type="InterPro" id="IPR046744">
    <property type="entry name" value="DUF6794"/>
</dbReference>
<protein>
    <submittedName>
        <fullName evidence="2">DUF6794 domain-containing protein</fullName>
    </submittedName>
</protein>
<proteinExistence type="predicted"/>
<reference evidence="2 3" key="1">
    <citation type="journal article" date="2023" name="Microbiol. Resour. Announc.">
        <title>Complete Genome Sequence of Imperialibacter roseus strain P4T.</title>
        <authorList>
            <person name="Tizabi D.R."/>
            <person name="Bachvaroff T."/>
            <person name="Hill R.T."/>
        </authorList>
    </citation>
    <scope>NUCLEOTIDE SEQUENCE [LARGE SCALE GENOMIC DNA]</scope>
    <source>
        <strain evidence="2 3">P4T</strain>
    </source>
</reference>
<sequence>MGLTENGLITEVIFKAFHRELLGQSRDEDNLVKQYVAIERKWDLQSENIATTDTLRGTYIPVDLEDCWRALNYDWSEDAKSWVTKQTQQDFTVGQHFGAGLWMRNNWGLWAGSRLARYFKQKGIVHPDNMSRIILSTYYQHLKGEEVDIEGLFRATVEDNR</sequence>
<keyword evidence="3" id="KW-1185">Reference proteome</keyword>
<name>A0ABZ0IZ27_9BACT</name>
<dbReference type="Pfam" id="PF20594">
    <property type="entry name" value="DUF6794"/>
    <property type="match status" value="1"/>
</dbReference>
<dbReference type="Proteomes" id="UP001302349">
    <property type="component" value="Chromosome"/>
</dbReference>
<evidence type="ECO:0000259" key="1">
    <source>
        <dbReference type="Pfam" id="PF20594"/>
    </source>
</evidence>
<evidence type="ECO:0000313" key="2">
    <source>
        <dbReference type="EMBL" id="WOK09205.1"/>
    </source>
</evidence>
<feature type="domain" description="DUF6794" evidence="1">
    <location>
        <begin position="60"/>
        <end position="142"/>
    </location>
</feature>
<organism evidence="2 3">
    <name type="scientific">Imperialibacter roseus</name>
    <dbReference type="NCBI Taxonomy" id="1324217"/>
    <lineage>
        <taxon>Bacteria</taxon>
        <taxon>Pseudomonadati</taxon>
        <taxon>Bacteroidota</taxon>
        <taxon>Cytophagia</taxon>
        <taxon>Cytophagales</taxon>
        <taxon>Flammeovirgaceae</taxon>
        <taxon>Imperialibacter</taxon>
    </lineage>
</organism>
<dbReference type="RefSeq" id="WP_317491825.1">
    <property type="nucleotide sequence ID" value="NZ_CP136051.1"/>
</dbReference>
<accession>A0ABZ0IZ27</accession>
<evidence type="ECO:0000313" key="3">
    <source>
        <dbReference type="Proteomes" id="UP001302349"/>
    </source>
</evidence>
<gene>
    <name evidence="2" type="ORF">RT717_11210</name>
</gene>